<dbReference type="EMBL" id="CP107906">
    <property type="protein sequence ID" value="WUG99632.1"/>
    <property type="molecule type" value="Genomic_DNA"/>
</dbReference>
<keyword evidence="2" id="KW-1185">Reference proteome</keyword>
<accession>A0ABZ1P7K2</accession>
<protein>
    <submittedName>
        <fullName evidence="1">Uncharacterized protein</fullName>
    </submittedName>
</protein>
<evidence type="ECO:0000313" key="1">
    <source>
        <dbReference type="EMBL" id="WUG99632.1"/>
    </source>
</evidence>
<organism evidence="1 2">
    <name type="scientific">Streptomyces violaceus</name>
    <name type="common">Streptomyces venezuelae</name>
    <dbReference type="NCBI Taxonomy" id="1936"/>
    <lineage>
        <taxon>Bacteria</taxon>
        <taxon>Bacillati</taxon>
        <taxon>Actinomycetota</taxon>
        <taxon>Actinomycetes</taxon>
        <taxon>Kitasatosporales</taxon>
        <taxon>Streptomycetaceae</taxon>
        <taxon>Streptomyces</taxon>
    </lineage>
</organism>
<reference evidence="1 2" key="1">
    <citation type="submission" date="2022-10" db="EMBL/GenBank/DDBJ databases">
        <title>The complete genomes of actinobacterial strains from the NBC collection.</title>
        <authorList>
            <person name="Joergensen T.S."/>
            <person name="Alvarez Arevalo M."/>
            <person name="Sterndorff E.B."/>
            <person name="Faurdal D."/>
            <person name="Vuksanovic O."/>
            <person name="Mourched A.-S."/>
            <person name="Charusanti P."/>
            <person name="Shaw S."/>
            <person name="Blin K."/>
            <person name="Weber T."/>
        </authorList>
    </citation>
    <scope>NUCLEOTIDE SEQUENCE [LARGE SCALE GENOMIC DNA]</scope>
    <source>
        <strain evidence="1 2">NBC_00456</strain>
    </source>
</reference>
<dbReference type="Proteomes" id="UP001341259">
    <property type="component" value="Chromosome"/>
</dbReference>
<sequence>MRAGCVGCSILAGDQQARLREMEGYVRLLAPELSKLMPRMRDDLQSTARIVLRYANELGRVAHSSGSVARQCRPAAISRATFKGLHSVPAESIGTDQYVARAPVHSTASALGTPR</sequence>
<evidence type="ECO:0000313" key="2">
    <source>
        <dbReference type="Proteomes" id="UP001341259"/>
    </source>
</evidence>
<dbReference type="RefSeq" id="WP_328348471.1">
    <property type="nucleotide sequence ID" value="NZ_CP107906.1"/>
</dbReference>
<name>A0ABZ1P7K2_STRVL</name>
<proteinExistence type="predicted"/>
<gene>
    <name evidence="1" type="ORF">OHB29_19400</name>
</gene>